<comment type="caution">
    <text evidence="1">The sequence shown here is derived from an EMBL/GenBank/DDBJ whole genome shotgun (WGS) entry which is preliminary data.</text>
</comment>
<name>A0A7W3N014_9ACTN</name>
<dbReference type="AlphaFoldDB" id="A0A7W3N014"/>
<dbReference type="RefSeq" id="WP_182706278.1">
    <property type="nucleotide sequence ID" value="NZ_JACJII010000001.1"/>
</dbReference>
<dbReference type="EMBL" id="JACJII010000001">
    <property type="protein sequence ID" value="MBA9004972.1"/>
    <property type="molecule type" value="Genomic_DNA"/>
</dbReference>
<evidence type="ECO:0000313" key="1">
    <source>
        <dbReference type="EMBL" id="MBA9004972.1"/>
    </source>
</evidence>
<reference evidence="1 2" key="1">
    <citation type="submission" date="2020-08" db="EMBL/GenBank/DDBJ databases">
        <title>Sequencing the genomes of 1000 actinobacteria strains.</title>
        <authorList>
            <person name="Klenk H.-P."/>
        </authorList>
    </citation>
    <scope>NUCLEOTIDE SEQUENCE [LARGE SCALE GENOMIC DNA]</scope>
    <source>
        <strain evidence="1 2">DSM 45823</strain>
    </source>
</reference>
<accession>A0A7W3N014</accession>
<organism evidence="1 2">
    <name type="scientific">Thermomonospora cellulosilytica</name>
    <dbReference type="NCBI Taxonomy" id="1411118"/>
    <lineage>
        <taxon>Bacteria</taxon>
        <taxon>Bacillati</taxon>
        <taxon>Actinomycetota</taxon>
        <taxon>Actinomycetes</taxon>
        <taxon>Streptosporangiales</taxon>
        <taxon>Thermomonosporaceae</taxon>
        <taxon>Thermomonospora</taxon>
    </lineage>
</organism>
<protein>
    <submittedName>
        <fullName evidence="1">Uncharacterized protein</fullName>
    </submittedName>
</protein>
<proteinExistence type="predicted"/>
<dbReference type="InterPro" id="IPR036567">
    <property type="entry name" value="RHF-like"/>
</dbReference>
<dbReference type="Proteomes" id="UP000539313">
    <property type="component" value="Unassembled WGS sequence"/>
</dbReference>
<dbReference type="SUPFAM" id="SSF69754">
    <property type="entry name" value="Ribosome binding protein Y (YfiA homologue)"/>
    <property type="match status" value="1"/>
</dbReference>
<gene>
    <name evidence="1" type="ORF">HNR21_003854</name>
</gene>
<sequence>MSGTVPVPPGMRFTTSKRVTPQDVDRAEEMVGRVLADLPERALSVHVTLNRLADPAAPSPALVWVQVELAGRCANAHAAAPAMERAIALAGERLRDRLEPVRRGRECRGHRVSS</sequence>
<evidence type="ECO:0000313" key="2">
    <source>
        <dbReference type="Proteomes" id="UP000539313"/>
    </source>
</evidence>
<keyword evidence="2" id="KW-1185">Reference proteome</keyword>